<evidence type="ECO:0000313" key="3">
    <source>
        <dbReference type="Proteomes" id="UP000215059"/>
    </source>
</evidence>
<dbReference type="OrthoDB" id="1936497at2"/>
<dbReference type="AlphaFoldDB" id="A0A235F4G9"/>
<accession>A0A235F4G9</accession>
<gene>
    <name evidence="2" type="ORF">CGZ90_19350</name>
</gene>
<sequence>MKKYLVSGLILTLGLAACSGQSVVQKSTEKKEQSDVKIKSEDAVKTGDVKEAVWNQLDPRSRERIKGTWKDAKVSTVTLSKDMMTLVKDKSYAGKEVYAIDFSTTSNSIPNNMIVYADKKSLDFIGLGLVD</sequence>
<keyword evidence="3" id="KW-1185">Reference proteome</keyword>
<evidence type="ECO:0000256" key="1">
    <source>
        <dbReference type="SAM" id="SignalP"/>
    </source>
</evidence>
<dbReference type="PROSITE" id="PS51257">
    <property type="entry name" value="PROKAR_LIPOPROTEIN"/>
    <property type="match status" value="1"/>
</dbReference>
<dbReference type="Proteomes" id="UP000215059">
    <property type="component" value="Unassembled WGS sequence"/>
</dbReference>
<comment type="caution">
    <text evidence="2">The sequence shown here is derived from an EMBL/GenBank/DDBJ whole genome shotgun (WGS) entry which is preliminary data.</text>
</comment>
<name>A0A235F4G9_9BACL</name>
<feature type="signal peptide" evidence="1">
    <location>
        <begin position="1"/>
        <end position="19"/>
    </location>
</feature>
<evidence type="ECO:0000313" key="2">
    <source>
        <dbReference type="EMBL" id="OYD56094.1"/>
    </source>
</evidence>
<dbReference type="EMBL" id="NOII01000053">
    <property type="protein sequence ID" value="OYD56094.1"/>
    <property type="molecule type" value="Genomic_DNA"/>
</dbReference>
<dbReference type="RefSeq" id="WP_094254142.1">
    <property type="nucleotide sequence ID" value="NZ_JBHLXL010000001.1"/>
</dbReference>
<protein>
    <submittedName>
        <fullName evidence="2">Uncharacterized protein</fullName>
    </submittedName>
</protein>
<reference evidence="2 3" key="1">
    <citation type="submission" date="2017-07" db="EMBL/GenBank/DDBJ databases">
        <title>Fictibacillus sp. nov. GDSW-R2A3 Genome sequencing and assembly.</title>
        <authorList>
            <person name="Mayilraj S."/>
        </authorList>
    </citation>
    <scope>NUCLEOTIDE SEQUENCE [LARGE SCALE GENOMIC DNA]</scope>
    <source>
        <strain evidence="2 3">GDSW-R2A3</strain>
    </source>
</reference>
<feature type="chain" id="PRO_5038945536" evidence="1">
    <location>
        <begin position="20"/>
        <end position="131"/>
    </location>
</feature>
<organism evidence="2 3">
    <name type="scientific">Fictibacillus aquaticus</name>
    <dbReference type="NCBI Taxonomy" id="2021314"/>
    <lineage>
        <taxon>Bacteria</taxon>
        <taxon>Bacillati</taxon>
        <taxon>Bacillota</taxon>
        <taxon>Bacilli</taxon>
        <taxon>Bacillales</taxon>
        <taxon>Fictibacillaceae</taxon>
        <taxon>Fictibacillus</taxon>
    </lineage>
</organism>
<proteinExistence type="predicted"/>
<keyword evidence="1" id="KW-0732">Signal</keyword>